<gene>
    <name evidence="1" type="ORF">RPERSI_LOCUS19796</name>
</gene>
<proteinExistence type="predicted"/>
<dbReference type="EMBL" id="CAJVQC010054797">
    <property type="protein sequence ID" value="CAG8794612.1"/>
    <property type="molecule type" value="Genomic_DNA"/>
</dbReference>
<evidence type="ECO:0000313" key="2">
    <source>
        <dbReference type="Proteomes" id="UP000789920"/>
    </source>
</evidence>
<comment type="caution">
    <text evidence="1">The sequence shown here is derived from an EMBL/GenBank/DDBJ whole genome shotgun (WGS) entry which is preliminary data.</text>
</comment>
<feature type="non-terminal residue" evidence="1">
    <location>
        <position position="1"/>
    </location>
</feature>
<sequence>TPVTWAVLGSVQYCNYMVANRESSEHGSLLVLKFPTTLMLNDRLYCKWTIAKIVVEIFDCLDNASKPTS</sequence>
<name>A0ACA9RIK1_9GLOM</name>
<dbReference type="Proteomes" id="UP000789920">
    <property type="component" value="Unassembled WGS sequence"/>
</dbReference>
<reference evidence="1" key="1">
    <citation type="submission" date="2021-06" db="EMBL/GenBank/DDBJ databases">
        <authorList>
            <person name="Kallberg Y."/>
            <person name="Tangrot J."/>
            <person name="Rosling A."/>
        </authorList>
    </citation>
    <scope>NUCLEOTIDE SEQUENCE</scope>
    <source>
        <strain evidence="1">MA461A</strain>
    </source>
</reference>
<organism evidence="1 2">
    <name type="scientific">Racocetra persica</name>
    <dbReference type="NCBI Taxonomy" id="160502"/>
    <lineage>
        <taxon>Eukaryota</taxon>
        <taxon>Fungi</taxon>
        <taxon>Fungi incertae sedis</taxon>
        <taxon>Mucoromycota</taxon>
        <taxon>Glomeromycotina</taxon>
        <taxon>Glomeromycetes</taxon>
        <taxon>Diversisporales</taxon>
        <taxon>Gigasporaceae</taxon>
        <taxon>Racocetra</taxon>
    </lineage>
</organism>
<keyword evidence="2" id="KW-1185">Reference proteome</keyword>
<protein>
    <submittedName>
        <fullName evidence="1">382_t:CDS:1</fullName>
    </submittedName>
</protein>
<accession>A0ACA9RIK1</accession>
<evidence type="ECO:0000313" key="1">
    <source>
        <dbReference type="EMBL" id="CAG8794612.1"/>
    </source>
</evidence>